<feature type="active site" description="Proton acceptor" evidence="7">
    <location>
        <position position="135"/>
    </location>
</feature>
<feature type="binding site" evidence="7">
    <location>
        <position position="146"/>
    </location>
    <ligand>
        <name>Zn(2+)</name>
        <dbReference type="ChEBI" id="CHEBI:29105"/>
    </ligand>
</feature>
<keyword evidence="10" id="KW-1185">Reference proteome</keyword>
<protein>
    <recommendedName>
        <fullName evidence="1">protein acetyllysine N-acetyltransferase</fullName>
        <ecNumber evidence="1">2.3.1.286</ecNumber>
    </recommendedName>
</protein>
<feature type="binding site" evidence="7">
    <location>
        <position position="173"/>
    </location>
    <ligand>
        <name>Zn(2+)</name>
        <dbReference type="ChEBI" id="CHEBI:29105"/>
    </ligand>
</feature>
<dbReference type="InterPro" id="IPR029035">
    <property type="entry name" value="DHS-like_NAD/FAD-binding_dom"/>
</dbReference>
<feature type="binding site" evidence="7">
    <location>
        <position position="168"/>
    </location>
    <ligand>
        <name>Zn(2+)</name>
        <dbReference type="ChEBI" id="CHEBI:29105"/>
    </ligand>
</feature>
<comment type="similarity">
    <text evidence="6">Belongs to the sirtuin family. Class IV subfamily.</text>
</comment>
<dbReference type="PANTHER" id="PTHR11085:SF12">
    <property type="entry name" value="NAD-DEPENDENT PROTEIN DEACYLASE SIRTUIN-6"/>
    <property type="match status" value="1"/>
</dbReference>
<dbReference type="GO" id="GO:0003714">
    <property type="term" value="F:transcription corepressor activity"/>
    <property type="evidence" value="ECO:0007669"/>
    <property type="project" value="TreeGrafter"/>
</dbReference>
<dbReference type="Proteomes" id="UP001314263">
    <property type="component" value="Unassembled WGS sequence"/>
</dbReference>
<dbReference type="PANTHER" id="PTHR11085">
    <property type="entry name" value="NAD-DEPENDENT PROTEIN DEACYLASE SIRTUIN-5, MITOCHONDRIAL-RELATED"/>
    <property type="match status" value="1"/>
</dbReference>
<feature type="binding site" evidence="7">
    <location>
        <position position="143"/>
    </location>
    <ligand>
        <name>Zn(2+)</name>
        <dbReference type="ChEBI" id="CHEBI:29105"/>
    </ligand>
</feature>
<dbReference type="GO" id="GO:0005634">
    <property type="term" value="C:nucleus"/>
    <property type="evidence" value="ECO:0007669"/>
    <property type="project" value="TreeGrafter"/>
</dbReference>
<feature type="domain" description="Deacetylase sirtuin-type" evidence="8">
    <location>
        <begin position="28"/>
        <end position="268"/>
    </location>
</feature>
<dbReference type="InterPro" id="IPR003000">
    <property type="entry name" value="Sirtuin"/>
</dbReference>
<dbReference type="GO" id="GO:0000122">
    <property type="term" value="P:negative regulation of transcription by RNA polymerase II"/>
    <property type="evidence" value="ECO:0007669"/>
    <property type="project" value="TreeGrafter"/>
</dbReference>
<dbReference type="GO" id="GO:0017136">
    <property type="term" value="F:histone deacetylase activity, NAD-dependent"/>
    <property type="evidence" value="ECO:0007669"/>
    <property type="project" value="TreeGrafter"/>
</dbReference>
<dbReference type="PROSITE" id="PS50305">
    <property type="entry name" value="SIRTUIN"/>
    <property type="match status" value="1"/>
</dbReference>
<evidence type="ECO:0000256" key="1">
    <source>
        <dbReference type="ARBA" id="ARBA00012928"/>
    </source>
</evidence>
<dbReference type="Gene3D" id="3.40.50.1220">
    <property type="entry name" value="TPP-binding domain"/>
    <property type="match status" value="1"/>
</dbReference>
<sequence>MSLGYAEKLSYREDLGGQLGAPEIFDQDEALNANAQHLSGMIRDSKTVVVFTGAGISTACGIPDFRGPNGVWTMQRAGKPLPKARSSFTTAIPSLTHMAIAELVRRGKVRRVVSQNVDGLHLRSGVPRDKLAELHGNCFAERCPSCKKEYIRDFEIETVGFKRTGRKCSMPGCKGRLKDFILDWEDALPEDELVASEEAASAAALAICLGTSLQITPACDLPLRTPKAGGKLVIVNLQKTPKDKKAALLIHGRADEVMRAAMSRLQIPIPPFVRQDTFLINIAQQSGGRKGTAVEVRVSSTHGPECAMPLVRAVDICFPENDTLRPASLERQPFVVKRVMPWPGELSMRITLHLVETIEEQYRTVDHTCTVSIAAPGIPTRACSTASDEQAVQKSKRRKILIEQCERVTAITQKVLYS</sequence>
<evidence type="ECO:0000256" key="6">
    <source>
        <dbReference type="ARBA" id="ARBA00038170"/>
    </source>
</evidence>
<keyword evidence="5" id="KW-0520">NAD</keyword>
<evidence type="ECO:0000256" key="5">
    <source>
        <dbReference type="ARBA" id="ARBA00023027"/>
    </source>
</evidence>
<dbReference type="AlphaFoldDB" id="A0AAV1HVH2"/>
<name>A0AAV1HVH2_9CHLO</name>
<dbReference type="Pfam" id="PF02146">
    <property type="entry name" value="SIR2"/>
    <property type="match status" value="1"/>
</dbReference>
<keyword evidence="3 7" id="KW-0479">Metal-binding</keyword>
<gene>
    <name evidence="9" type="ORF">CVIRNUC_001470</name>
</gene>
<comment type="caution">
    <text evidence="9">The sequence shown here is derived from an EMBL/GenBank/DDBJ whole genome shotgun (WGS) entry which is preliminary data.</text>
</comment>
<evidence type="ECO:0000313" key="9">
    <source>
        <dbReference type="EMBL" id="CAK0743438.1"/>
    </source>
</evidence>
<dbReference type="GO" id="GO:0070403">
    <property type="term" value="F:NAD+ binding"/>
    <property type="evidence" value="ECO:0007669"/>
    <property type="project" value="InterPro"/>
</dbReference>
<keyword evidence="4 7" id="KW-0862">Zinc</keyword>
<dbReference type="SUPFAM" id="SSF52467">
    <property type="entry name" value="DHS-like NAD/FAD-binding domain"/>
    <property type="match status" value="1"/>
</dbReference>
<keyword evidence="2" id="KW-0808">Transferase</keyword>
<evidence type="ECO:0000259" key="8">
    <source>
        <dbReference type="PROSITE" id="PS50305"/>
    </source>
</evidence>
<evidence type="ECO:0000313" key="10">
    <source>
        <dbReference type="Proteomes" id="UP001314263"/>
    </source>
</evidence>
<dbReference type="InterPro" id="IPR026590">
    <property type="entry name" value="Ssirtuin_cat_dom"/>
</dbReference>
<evidence type="ECO:0000256" key="3">
    <source>
        <dbReference type="ARBA" id="ARBA00022723"/>
    </source>
</evidence>
<organism evidence="9 10">
    <name type="scientific">Coccomyxa viridis</name>
    <dbReference type="NCBI Taxonomy" id="1274662"/>
    <lineage>
        <taxon>Eukaryota</taxon>
        <taxon>Viridiplantae</taxon>
        <taxon>Chlorophyta</taxon>
        <taxon>core chlorophytes</taxon>
        <taxon>Trebouxiophyceae</taxon>
        <taxon>Trebouxiophyceae incertae sedis</taxon>
        <taxon>Coccomyxaceae</taxon>
        <taxon>Coccomyxa</taxon>
    </lineage>
</organism>
<dbReference type="EC" id="2.3.1.286" evidence="1"/>
<evidence type="ECO:0000256" key="2">
    <source>
        <dbReference type="ARBA" id="ARBA00022679"/>
    </source>
</evidence>
<accession>A0AAV1HVH2</accession>
<dbReference type="EMBL" id="CAUYUE010000002">
    <property type="protein sequence ID" value="CAK0743438.1"/>
    <property type="molecule type" value="Genomic_DNA"/>
</dbReference>
<dbReference type="InterPro" id="IPR050134">
    <property type="entry name" value="NAD-dep_sirtuin_deacylases"/>
</dbReference>
<evidence type="ECO:0000256" key="7">
    <source>
        <dbReference type="PROSITE-ProRule" id="PRU00236"/>
    </source>
</evidence>
<proteinExistence type="inferred from homology"/>
<reference evidence="9 10" key="1">
    <citation type="submission" date="2023-10" db="EMBL/GenBank/DDBJ databases">
        <authorList>
            <person name="Maclean D."/>
            <person name="Macfadyen A."/>
        </authorList>
    </citation>
    <scope>NUCLEOTIDE SEQUENCE [LARGE SCALE GENOMIC DNA]</scope>
</reference>
<dbReference type="GO" id="GO:0046872">
    <property type="term" value="F:metal ion binding"/>
    <property type="evidence" value="ECO:0007669"/>
    <property type="project" value="UniProtKB-KW"/>
</dbReference>
<dbReference type="Gene3D" id="2.20.28.200">
    <property type="match status" value="1"/>
</dbReference>
<dbReference type="FunFam" id="3.40.50.1220:FF:000038">
    <property type="entry name" value="NAD-dependent protein deacetylase sirtuin-6 isoform X2"/>
    <property type="match status" value="1"/>
</dbReference>
<evidence type="ECO:0000256" key="4">
    <source>
        <dbReference type="ARBA" id="ARBA00022833"/>
    </source>
</evidence>